<dbReference type="GO" id="GO:0003677">
    <property type="term" value="F:DNA binding"/>
    <property type="evidence" value="ECO:0007669"/>
    <property type="project" value="UniProtKB-KW"/>
</dbReference>
<name>A0A264W142_9BACL</name>
<organism evidence="5 6">
    <name type="scientific">Tetzosporium hominis</name>
    <dbReference type="NCBI Taxonomy" id="2020506"/>
    <lineage>
        <taxon>Bacteria</taxon>
        <taxon>Bacillati</taxon>
        <taxon>Bacillota</taxon>
        <taxon>Bacilli</taxon>
        <taxon>Bacillales</taxon>
        <taxon>Caryophanaceae</taxon>
        <taxon>Tetzosporium</taxon>
    </lineage>
</organism>
<dbReference type="InterPro" id="IPR036388">
    <property type="entry name" value="WH-like_DNA-bd_sf"/>
</dbReference>
<evidence type="ECO:0000256" key="2">
    <source>
        <dbReference type="ARBA" id="ARBA00023125"/>
    </source>
</evidence>
<gene>
    <name evidence="5" type="ORF">CF394_12690</name>
</gene>
<dbReference type="InterPro" id="IPR000524">
    <property type="entry name" value="Tscrpt_reg_HTH_GntR"/>
</dbReference>
<feature type="domain" description="HTH gntR-type" evidence="4">
    <location>
        <begin position="6"/>
        <end position="74"/>
    </location>
</feature>
<comment type="caution">
    <text evidence="5">The sequence shown here is derived from an EMBL/GenBank/DDBJ whole genome shotgun (WGS) entry which is preliminary data.</text>
</comment>
<evidence type="ECO:0000313" key="6">
    <source>
        <dbReference type="Proteomes" id="UP000217065"/>
    </source>
</evidence>
<evidence type="ECO:0000256" key="3">
    <source>
        <dbReference type="ARBA" id="ARBA00023163"/>
    </source>
</evidence>
<dbReference type="InterPro" id="IPR036390">
    <property type="entry name" value="WH_DNA-bd_sf"/>
</dbReference>
<dbReference type="Proteomes" id="UP000217065">
    <property type="component" value="Unassembled WGS sequence"/>
</dbReference>
<dbReference type="EMBL" id="NOKQ01000276">
    <property type="protein sequence ID" value="OZS77281.1"/>
    <property type="molecule type" value="Genomic_DNA"/>
</dbReference>
<dbReference type="PANTHER" id="PTHR43537:SF54">
    <property type="entry name" value="TRANSCRIPTIONAL REGULATOR, GNTR FAMILY"/>
    <property type="match status" value="1"/>
</dbReference>
<dbReference type="OrthoDB" id="9799482at2"/>
<dbReference type="PROSITE" id="PS50949">
    <property type="entry name" value="HTH_GNTR"/>
    <property type="match status" value="1"/>
</dbReference>
<dbReference type="Pfam" id="PF00392">
    <property type="entry name" value="GntR"/>
    <property type="match status" value="1"/>
</dbReference>
<dbReference type="PRINTS" id="PR00035">
    <property type="entry name" value="HTHGNTR"/>
</dbReference>
<dbReference type="GO" id="GO:0003700">
    <property type="term" value="F:DNA-binding transcription factor activity"/>
    <property type="evidence" value="ECO:0007669"/>
    <property type="project" value="InterPro"/>
</dbReference>
<sequence>MTSASPKLFTEIVRQLRQLIEQERIPIGGKLPSERELAERLEVGRSTIREALRSLELLGLIETRRGEGTFLADFRNHKLVEILATFILKDTKSTIDIHSTRQALEKQAIHEVVEGKSASLSVLKNALVTTDDIQQEWFLKELVIASGNRLSMKIWLLLNEYSSRPFRTEMTEEDRSHWLELIESIEAGNSQQAQLQLAAWEQRLRGELDR</sequence>
<evidence type="ECO:0000256" key="1">
    <source>
        <dbReference type="ARBA" id="ARBA00023015"/>
    </source>
</evidence>
<dbReference type="CDD" id="cd07377">
    <property type="entry name" value="WHTH_GntR"/>
    <property type="match status" value="1"/>
</dbReference>
<dbReference type="SUPFAM" id="SSF46785">
    <property type="entry name" value="Winged helix' DNA-binding domain"/>
    <property type="match status" value="1"/>
</dbReference>
<dbReference type="SMART" id="SM00345">
    <property type="entry name" value="HTH_GNTR"/>
    <property type="match status" value="1"/>
</dbReference>
<keyword evidence="2" id="KW-0238">DNA-binding</keyword>
<keyword evidence="1" id="KW-0805">Transcription regulation</keyword>
<reference evidence="5 6" key="1">
    <citation type="submission" date="2017-07" db="EMBL/GenBank/DDBJ databases">
        <title>Tetzosporium hominis gen.nov. sp.nov.</title>
        <authorList>
            <person name="Tetz G."/>
            <person name="Tetz V."/>
        </authorList>
    </citation>
    <scope>NUCLEOTIDE SEQUENCE [LARGE SCALE GENOMIC DNA]</scope>
    <source>
        <strain evidence="5 6">VT-49</strain>
    </source>
</reference>
<protein>
    <recommendedName>
        <fullName evidence="4">HTH gntR-type domain-containing protein</fullName>
    </recommendedName>
</protein>
<dbReference type="AlphaFoldDB" id="A0A264W142"/>
<evidence type="ECO:0000259" key="4">
    <source>
        <dbReference type="PROSITE" id="PS50949"/>
    </source>
</evidence>
<keyword evidence="3" id="KW-0804">Transcription</keyword>
<proteinExistence type="predicted"/>
<evidence type="ECO:0000313" key="5">
    <source>
        <dbReference type="EMBL" id="OZS77281.1"/>
    </source>
</evidence>
<keyword evidence="6" id="KW-1185">Reference proteome</keyword>
<dbReference type="Gene3D" id="1.10.10.10">
    <property type="entry name" value="Winged helix-like DNA-binding domain superfamily/Winged helix DNA-binding domain"/>
    <property type="match status" value="1"/>
</dbReference>
<dbReference type="PANTHER" id="PTHR43537">
    <property type="entry name" value="TRANSCRIPTIONAL REGULATOR, GNTR FAMILY"/>
    <property type="match status" value="1"/>
</dbReference>
<accession>A0A264W142</accession>